<proteinExistence type="predicted"/>
<sequence length="123" mass="13822">MKKWITTYLLFVVFILFSLSGMANRRSAKDAVKKSLTACDLKVRSLYFKISSDTAYPGSNCPDEICSSVYNIHCACCSQVIPLQAGEYVPVIDFPEESETIAVPDAQVPNGYLLHLFPSHYFW</sequence>
<accession>A0ABS9KQI5</accession>
<name>A0ABS9KQI5_9BACT</name>
<dbReference type="Proteomes" id="UP001165367">
    <property type="component" value="Unassembled WGS sequence"/>
</dbReference>
<dbReference type="RefSeq" id="WP_237871103.1">
    <property type="nucleotide sequence ID" value="NZ_JAKLTR010000005.1"/>
</dbReference>
<gene>
    <name evidence="1" type="ORF">LZZ85_09750</name>
</gene>
<protein>
    <recommendedName>
        <fullName evidence="3">DUF2946 domain-containing protein</fullName>
    </recommendedName>
</protein>
<evidence type="ECO:0000313" key="2">
    <source>
        <dbReference type="Proteomes" id="UP001165367"/>
    </source>
</evidence>
<keyword evidence="2" id="KW-1185">Reference proteome</keyword>
<reference evidence="1" key="1">
    <citation type="submission" date="2022-01" db="EMBL/GenBank/DDBJ databases">
        <authorList>
            <person name="Jo J.-H."/>
            <person name="Im W.-T."/>
        </authorList>
    </citation>
    <scope>NUCLEOTIDE SEQUENCE</scope>
    <source>
        <strain evidence="1">NA20</strain>
    </source>
</reference>
<dbReference type="EMBL" id="JAKLTR010000005">
    <property type="protein sequence ID" value="MCG2614566.1"/>
    <property type="molecule type" value="Genomic_DNA"/>
</dbReference>
<organism evidence="1 2">
    <name type="scientific">Terrimonas ginsenosidimutans</name>
    <dbReference type="NCBI Taxonomy" id="2908004"/>
    <lineage>
        <taxon>Bacteria</taxon>
        <taxon>Pseudomonadati</taxon>
        <taxon>Bacteroidota</taxon>
        <taxon>Chitinophagia</taxon>
        <taxon>Chitinophagales</taxon>
        <taxon>Chitinophagaceae</taxon>
        <taxon>Terrimonas</taxon>
    </lineage>
</organism>
<evidence type="ECO:0008006" key="3">
    <source>
        <dbReference type="Google" id="ProtNLM"/>
    </source>
</evidence>
<evidence type="ECO:0000313" key="1">
    <source>
        <dbReference type="EMBL" id="MCG2614566.1"/>
    </source>
</evidence>
<comment type="caution">
    <text evidence="1">The sequence shown here is derived from an EMBL/GenBank/DDBJ whole genome shotgun (WGS) entry which is preliminary data.</text>
</comment>